<feature type="region of interest" description="Disordered" evidence="1">
    <location>
        <begin position="203"/>
        <end position="234"/>
    </location>
</feature>
<keyword evidence="2" id="KW-0472">Membrane</keyword>
<gene>
    <name evidence="3" type="ORF">CVIRNUC_008922</name>
</gene>
<evidence type="ECO:0000313" key="3">
    <source>
        <dbReference type="EMBL" id="CAK0785711.1"/>
    </source>
</evidence>
<evidence type="ECO:0008006" key="5">
    <source>
        <dbReference type="Google" id="ProtNLM"/>
    </source>
</evidence>
<dbReference type="AlphaFoldDB" id="A0AAV1IFW9"/>
<name>A0AAV1IFW9_9CHLO</name>
<feature type="compositionally biased region" description="Polar residues" evidence="1">
    <location>
        <begin position="206"/>
        <end position="226"/>
    </location>
</feature>
<sequence length="453" mass="48047">MSFSQPTPPDGRPSDRDAAISRQGMPGTTKGFLQGDSLQASVCGGSAPARHSVLPQPCGLPEARGESDSEDEARHPGAQAATSLQGVSRHSLHAHWPGCRQPQHAPDPGALCRVCRAGSLGRSGSLGRADSMGRRPSREFAGSQRLSRHSQDILIRQPSRAASLTKEQLISLPPSPFSILHNAQHDLLRSGSSHDEEHVYTEALRRTSSTPQETCSPANSRRSSMLSRPDSHQGLGHAVENMHSLAPHSVSWVPVIDADARLGAMASMLPGQSAQSARDALRLWHGALKWVALWLLLSGLTLLHTAGLVQAMSNVSVAKVCAGLFCWTGVMGVVGSCKGLLSECLSRHRSDTVAAANALGLKSVSVMAFMTAVLSGLACLVHAFVLDLLSQHDPHLPPCDPNVPLCAETYNLILVLMVATMIMYGAHSAVSAVVAHRAHHARQILRSGGISPM</sequence>
<feature type="transmembrane region" description="Helical" evidence="2">
    <location>
        <begin position="409"/>
        <end position="435"/>
    </location>
</feature>
<dbReference type="EMBL" id="CAUYUE010000013">
    <property type="protein sequence ID" value="CAK0785711.1"/>
    <property type="molecule type" value="Genomic_DNA"/>
</dbReference>
<organism evidence="3 4">
    <name type="scientific">Coccomyxa viridis</name>
    <dbReference type="NCBI Taxonomy" id="1274662"/>
    <lineage>
        <taxon>Eukaryota</taxon>
        <taxon>Viridiplantae</taxon>
        <taxon>Chlorophyta</taxon>
        <taxon>core chlorophytes</taxon>
        <taxon>Trebouxiophyceae</taxon>
        <taxon>Trebouxiophyceae incertae sedis</taxon>
        <taxon>Coccomyxaceae</taxon>
        <taxon>Coccomyxa</taxon>
    </lineage>
</organism>
<keyword evidence="4" id="KW-1185">Reference proteome</keyword>
<feature type="compositionally biased region" description="Pro residues" evidence="1">
    <location>
        <begin position="1"/>
        <end position="11"/>
    </location>
</feature>
<feature type="compositionally biased region" description="Basic and acidic residues" evidence="1">
    <location>
        <begin position="63"/>
        <end position="75"/>
    </location>
</feature>
<comment type="caution">
    <text evidence="3">The sequence shown here is derived from an EMBL/GenBank/DDBJ whole genome shotgun (WGS) entry which is preliminary data.</text>
</comment>
<evidence type="ECO:0000256" key="2">
    <source>
        <dbReference type="SAM" id="Phobius"/>
    </source>
</evidence>
<evidence type="ECO:0000313" key="4">
    <source>
        <dbReference type="Proteomes" id="UP001314263"/>
    </source>
</evidence>
<feature type="transmembrane region" description="Helical" evidence="2">
    <location>
        <begin position="291"/>
        <end position="311"/>
    </location>
</feature>
<keyword evidence="2" id="KW-0812">Transmembrane</keyword>
<protein>
    <recommendedName>
        <fullName evidence="5">Transmembrane protein</fullName>
    </recommendedName>
</protein>
<feature type="region of interest" description="Disordered" evidence="1">
    <location>
        <begin position="123"/>
        <end position="152"/>
    </location>
</feature>
<reference evidence="3 4" key="1">
    <citation type="submission" date="2023-10" db="EMBL/GenBank/DDBJ databases">
        <authorList>
            <person name="Maclean D."/>
            <person name="Macfadyen A."/>
        </authorList>
    </citation>
    <scope>NUCLEOTIDE SEQUENCE [LARGE SCALE GENOMIC DNA]</scope>
</reference>
<keyword evidence="2" id="KW-1133">Transmembrane helix</keyword>
<dbReference type="Proteomes" id="UP001314263">
    <property type="component" value="Unassembled WGS sequence"/>
</dbReference>
<feature type="region of interest" description="Disordered" evidence="1">
    <location>
        <begin position="1"/>
        <end position="89"/>
    </location>
</feature>
<accession>A0AAV1IFW9</accession>
<evidence type="ECO:0000256" key="1">
    <source>
        <dbReference type="SAM" id="MobiDB-lite"/>
    </source>
</evidence>
<proteinExistence type="predicted"/>
<feature type="transmembrane region" description="Helical" evidence="2">
    <location>
        <begin position="366"/>
        <end position="389"/>
    </location>
</feature>